<keyword evidence="3" id="KW-1185">Reference proteome</keyword>
<proteinExistence type="predicted"/>
<dbReference type="RefSeq" id="WP_203799819.1">
    <property type="nucleotide sequence ID" value="NZ_BAAAQE010000092.1"/>
</dbReference>
<dbReference type="EMBL" id="BOMG01000070">
    <property type="protein sequence ID" value="GID57239.1"/>
    <property type="molecule type" value="Genomic_DNA"/>
</dbReference>
<dbReference type="Pfam" id="PF01636">
    <property type="entry name" value="APH"/>
    <property type="match status" value="1"/>
</dbReference>
<evidence type="ECO:0000313" key="3">
    <source>
        <dbReference type="Proteomes" id="UP000612282"/>
    </source>
</evidence>
<gene>
    <name evidence="2" type="ORF">Aco03nite_056430</name>
</gene>
<comment type="caution">
    <text evidence="2">The sequence shown here is derived from an EMBL/GenBank/DDBJ whole genome shotgun (WGS) entry which is preliminary data.</text>
</comment>
<organism evidence="2 3">
    <name type="scientific">Actinoplanes couchii</name>
    <dbReference type="NCBI Taxonomy" id="403638"/>
    <lineage>
        <taxon>Bacteria</taxon>
        <taxon>Bacillati</taxon>
        <taxon>Actinomycetota</taxon>
        <taxon>Actinomycetes</taxon>
        <taxon>Micromonosporales</taxon>
        <taxon>Micromonosporaceae</taxon>
        <taxon>Actinoplanes</taxon>
    </lineage>
</organism>
<feature type="domain" description="Aminoglycoside phosphotransferase" evidence="1">
    <location>
        <begin position="89"/>
        <end position="163"/>
    </location>
</feature>
<protein>
    <recommendedName>
        <fullName evidence="1">Aminoglycoside phosphotransferase domain-containing protein</fullName>
    </recommendedName>
</protein>
<sequence length="230" mass="23820">MELVGSGREADVFALDSGRVLRRYRNGAGAGAEAEMMAYLGGLGFPVPRVFEVSGADMILERLDGPTMLGALGDGRLTMAEGAGILADLQRRLHGLPARLARQDGDRILHRDLHPDNVMLTTRGPVVIDWHNAAEGPPAVDVCLTAVILAQVAAAPDHPHAAGAAAFLTSFLALTGTAMPEALAEAIEIRRADPALTPAESETLAATVTPLIRAALPAPLPPSSPPPSAG</sequence>
<dbReference type="Proteomes" id="UP000612282">
    <property type="component" value="Unassembled WGS sequence"/>
</dbReference>
<evidence type="ECO:0000313" key="2">
    <source>
        <dbReference type="EMBL" id="GID57239.1"/>
    </source>
</evidence>
<dbReference type="InterPro" id="IPR002575">
    <property type="entry name" value="Aminoglycoside_PTrfase"/>
</dbReference>
<dbReference type="Gene3D" id="3.90.1200.10">
    <property type="match status" value="1"/>
</dbReference>
<dbReference type="SUPFAM" id="SSF56112">
    <property type="entry name" value="Protein kinase-like (PK-like)"/>
    <property type="match status" value="1"/>
</dbReference>
<dbReference type="InterPro" id="IPR011009">
    <property type="entry name" value="Kinase-like_dom_sf"/>
</dbReference>
<reference evidence="2 3" key="1">
    <citation type="submission" date="2021-01" db="EMBL/GenBank/DDBJ databases">
        <title>Whole genome shotgun sequence of Actinoplanes couchii NBRC 106145.</title>
        <authorList>
            <person name="Komaki H."/>
            <person name="Tamura T."/>
        </authorList>
    </citation>
    <scope>NUCLEOTIDE SEQUENCE [LARGE SCALE GENOMIC DNA]</scope>
    <source>
        <strain evidence="2 3">NBRC 106145</strain>
    </source>
</reference>
<name>A0ABQ3XFG3_9ACTN</name>
<evidence type="ECO:0000259" key="1">
    <source>
        <dbReference type="Pfam" id="PF01636"/>
    </source>
</evidence>
<accession>A0ABQ3XFG3</accession>